<dbReference type="InterPro" id="IPR008792">
    <property type="entry name" value="PQQD"/>
</dbReference>
<sequence length="89" mass="9544">MSVTYFLNPQVSLAETDDGAVLLHERTGGYWQLNTTGLAVLRSLTSGATIEQAARALASEHALPVARAHDDVVAVLASLRSADLLRENR</sequence>
<comment type="caution">
    <text evidence="1">The sequence shown here is derived from an EMBL/GenBank/DDBJ whole genome shotgun (WGS) entry which is preliminary data.</text>
</comment>
<dbReference type="EMBL" id="BMTD01000008">
    <property type="protein sequence ID" value="GGV00664.1"/>
    <property type="molecule type" value="Genomic_DNA"/>
</dbReference>
<dbReference type="NCBIfam" id="NF033530">
    <property type="entry name" value="lasso_PqqD_Strm"/>
    <property type="match status" value="1"/>
</dbReference>
<reference evidence="1" key="1">
    <citation type="journal article" date="2014" name="Int. J. Syst. Evol. Microbiol.">
        <title>Complete genome sequence of Corynebacterium casei LMG S-19264T (=DSM 44701T), isolated from a smear-ripened cheese.</title>
        <authorList>
            <consortium name="US DOE Joint Genome Institute (JGI-PGF)"/>
            <person name="Walter F."/>
            <person name="Albersmeier A."/>
            <person name="Kalinowski J."/>
            <person name="Ruckert C."/>
        </authorList>
    </citation>
    <scope>NUCLEOTIDE SEQUENCE</scope>
    <source>
        <strain evidence="1">JCM 4369</strain>
    </source>
</reference>
<gene>
    <name evidence="1" type="ORF">GCM10010260_41540</name>
</gene>
<dbReference type="RefSeq" id="WP_191874989.1">
    <property type="nucleotide sequence ID" value="NZ_BMTD01000008.1"/>
</dbReference>
<protein>
    <recommendedName>
        <fullName evidence="3">Lasso peptide biosynthesis PqqD family chaperone</fullName>
    </recommendedName>
</protein>
<accession>A0A918IEF3</accession>
<evidence type="ECO:0000313" key="1">
    <source>
        <dbReference type="EMBL" id="GGV00664.1"/>
    </source>
</evidence>
<evidence type="ECO:0000313" key="2">
    <source>
        <dbReference type="Proteomes" id="UP000618795"/>
    </source>
</evidence>
<organism evidence="1 2">
    <name type="scientific">Streptomyces filipinensis</name>
    <dbReference type="NCBI Taxonomy" id="66887"/>
    <lineage>
        <taxon>Bacteria</taxon>
        <taxon>Bacillati</taxon>
        <taxon>Actinomycetota</taxon>
        <taxon>Actinomycetes</taxon>
        <taxon>Kitasatosporales</taxon>
        <taxon>Streptomycetaceae</taxon>
        <taxon>Streptomyces</taxon>
    </lineage>
</organism>
<dbReference type="Proteomes" id="UP000618795">
    <property type="component" value="Unassembled WGS sequence"/>
</dbReference>
<name>A0A918IEF3_9ACTN</name>
<dbReference type="Pfam" id="PF05402">
    <property type="entry name" value="PqqD"/>
    <property type="match status" value="1"/>
</dbReference>
<keyword evidence="2" id="KW-1185">Reference proteome</keyword>
<dbReference type="InterPro" id="IPR041881">
    <property type="entry name" value="PqqD_sf"/>
</dbReference>
<reference evidence="1" key="2">
    <citation type="submission" date="2020-09" db="EMBL/GenBank/DDBJ databases">
        <authorList>
            <person name="Sun Q."/>
            <person name="Ohkuma M."/>
        </authorList>
    </citation>
    <scope>NUCLEOTIDE SEQUENCE</scope>
    <source>
        <strain evidence="1">JCM 4369</strain>
    </source>
</reference>
<evidence type="ECO:0008006" key="3">
    <source>
        <dbReference type="Google" id="ProtNLM"/>
    </source>
</evidence>
<proteinExistence type="predicted"/>
<dbReference type="Gene3D" id="1.10.10.1150">
    <property type="entry name" value="Coenzyme PQQ synthesis protein D (PqqD)"/>
    <property type="match status" value="1"/>
</dbReference>
<dbReference type="AlphaFoldDB" id="A0A918IEF3"/>